<dbReference type="EMBL" id="AQGU01000029">
    <property type="protein sequence ID" value="MBE0361358.1"/>
    <property type="molecule type" value="Genomic_DNA"/>
</dbReference>
<sequence>MKNREIQEIYLSIADGIVNSIKNDWETASIEIEWFGDAGDFSGNYKVGTSVSYFEVDDSIFDDVEELHEITTENDSNKWNRAVFNLKPTGEFNIDFSWDQELADEIEQLNNE</sequence>
<organism evidence="1 2">
    <name type="scientific">Pseudoalteromonas aliena SW19</name>
    <dbReference type="NCBI Taxonomy" id="1314866"/>
    <lineage>
        <taxon>Bacteria</taxon>
        <taxon>Pseudomonadati</taxon>
        <taxon>Pseudomonadota</taxon>
        <taxon>Gammaproteobacteria</taxon>
        <taxon>Alteromonadales</taxon>
        <taxon>Pseudoalteromonadaceae</taxon>
        <taxon>Pseudoalteromonas</taxon>
    </lineage>
</organism>
<evidence type="ECO:0000313" key="2">
    <source>
        <dbReference type="Proteomes" id="UP000648482"/>
    </source>
</evidence>
<dbReference type="RefSeq" id="WP_193156895.1">
    <property type="nucleotide sequence ID" value="NZ_AQGU01000029.1"/>
</dbReference>
<dbReference type="SUPFAM" id="SSF160424">
    <property type="entry name" value="BH3703-like"/>
    <property type="match status" value="1"/>
</dbReference>
<gene>
    <name evidence="1" type="ORF">PALI_b0315</name>
</gene>
<dbReference type="Pfam" id="PF04634">
    <property type="entry name" value="YezG-like"/>
    <property type="match status" value="1"/>
</dbReference>
<keyword evidence="2" id="KW-1185">Reference proteome</keyword>
<name>A0ABR9E4U2_9GAMM</name>
<dbReference type="Gene3D" id="3.30.500.20">
    <property type="entry name" value="BH3703-like domains"/>
    <property type="match status" value="1"/>
</dbReference>
<dbReference type="InterPro" id="IPR006728">
    <property type="entry name" value="YezG-like"/>
</dbReference>
<evidence type="ECO:0000313" key="1">
    <source>
        <dbReference type="EMBL" id="MBE0361358.1"/>
    </source>
</evidence>
<proteinExistence type="predicted"/>
<protein>
    <recommendedName>
        <fullName evidence="3">DUF600 family protein</fullName>
    </recommendedName>
</protein>
<dbReference type="InterPro" id="IPR036170">
    <property type="entry name" value="YezG-like_sf"/>
</dbReference>
<evidence type="ECO:0008006" key="3">
    <source>
        <dbReference type="Google" id="ProtNLM"/>
    </source>
</evidence>
<comment type="caution">
    <text evidence="1">The sequence shown here is derived from an EMBL/GenBank/DDBJ whole genome shotgun (WGS) entry which is preliminary data.</text>
</comment>
<accession>A0ABR9E4U2</accession>
<dbReference type="Proteomes" id="UP000648482">
    <property type="component" value="Unassembled WGS sequence"/>
</dbReference>
<reference evidence="1 2" key="1">
    <citation type="submission" date="2015-06" db="EMBL/GenBank/DDBJ databases">
        <title>Genome sequence of Pseudoalteromonas aliena.</title>
        <authorList>
            <person name="Xie B.-B."/>
            <person name="Rong J.-C."/>
            <person name="Qin Q.-L."/>
            <person name="Zhang Y.-Z."/>
        </authorList>
    </citation>
    <scope>NUCLEOTIDE SEQUENCE [LARGE SCALE GENOMIC DNA]</scope>
    <source>
        <strain evidence="1 2">SW19</strain>
    </source>
</reference>